<dbReference type="RefSeq" id="WP_062196242.1">
    <property type="nucleotide sequence ID" value="NZ_DF967966.1"/>
</dbReference>
<protein>
    <submittedName>
        <fullName evidence="4">Esterase</fullName>
    </submittedName>
</protein>
<evidence type="ECO:0000313" key="6">
    <source>
        <dbReference type="Proteomes" id="UP000253922"/>
    </source>
</evidence>
<dbReference type="GO" id="GO:0052689">
    <property type="term" value="F:carboxylic ester hydrolase activity"/>
    <property type="evidence" value="ECO:0007669"/>
    <property type="project" value="InterPro"/>
</dbReference>
<feature type="domain" description="Serine aminopeptidase S33" evidence="3">
    <location>
        <begin position="28"/>
        <end position="236"/>
    </location>
</feature>
<dbReference type="SUPFAM" id="SSF53474">
    <property type="entry name" value="alpha/beta-Hydrolases"/>
    <property type="match status" value="1"/>
</dbReference>
<evidence type="ECO:0000256" key="1">
    <source>
        <dbReference type="PIRSR" id="PIRSR017388-1"/>
    </source>
</evidence>
<sequence>MAETLNPHLHNPHLNSDPIFFRGGRVGILLLHGFTATPYEVRPAAERLARLGYSVAGPCLPGHATRPEDLNRVRWQDWVETAGQAYRALQGECEKVVVGGESMGAVVALYLATQHPEAAAVLAFAPAIRLRLTWVRQLQLRLLAPVVMGVPKGGLDASENWQGYRVNPLRGVLQLLAMQRALQARLPLIQQPLFVGLGRFDTTIHPQAGEMVLKGVSSAIREMHCYEHSSHVVLLDGEIDAVITDVENFLRRVL</sequence>
<evidence type="ECO:0000313" key="4">
    <source>
        <dbReference type="EMBL" id="GAP08558.1"/>
    </source>
</evidence>
<feature type="active site" description="Charge relay system" evidence="1">
    <location>
        <position position="231"/>
    </location>
</feature>
<dbReference type="Proteomes" id="UP000253922">
    <property type="component" value="Unassembled WGS sequence"/>
</dbReference>
<dbReference type="InterPro" id="IPR029058">
    <property type="entry name" value="AB_hydrolase_fold"/>
</dbReference>
<reference evidence="4" key="1">
    <citation type="journal article" date="2015" name="Genome Announc.">
        <title>Draft Genome Sequences of Anaerolinea thermolimosa IMO-1, Bellilinea caldifistulae GOMI-1, Leptolinea tardivitalis YMTK-2, Levilinea saccharolytica KIBI-1, Longilinea arvoryzae KOME-1, Previously Described as Members of the Class Anaerolineae (Chloroflexi).</title>
        <authorList>
            <person name="Matsuura N."/>
            <person name="Tourlousse M.D."/>
            <person name="Ohashi A."/>
            <person name="Hugenholtz P."/>
            <person name="Sekiguchi Y."/>
        </authorList>
    </citation>
    <scope>NUCLEOTIDE SEQUENCE</scope>
    <source>
        <strain evidence="4">IMO-1</strain>
    </source>
</reference>
<evidence type="ECO:0000313" key="5">
    <source>
        <dbReference type="EMBL" id="HCE17828.1"/>
    </source>
</evidence>
<dbReference type="EMBL" id="DF967966">
    <property type="protein sequence ID" value="GAP08558.1"/>
    <property type="molecule type" value="Genomic_DNA"/>
</dbReference>
<dbReference type="OrthoDB" id="9786110at2"/>
<dbReference type="InterPro" id="IPR022742">
    <property type="entry name" value="Hydrolase_4"/>
</dbReference>
<organism evidence="5 7">
    <name type="scientific">Anaerolinea thermolimosa</name>
    <dbReference type="NCBI Taxonomy" id="229919"/>
    <lineage>
        <taxon>Bacteria</taxon>
        <taxon>Bacillati</taxon>
        <taxon>Chloroflexota</taxon>
        <taxon>Anaerolineae</taxon>
        <taxon>Anaerolineales</taxon>
        <taxon>Anaerolineaceae</taxon>
        <taxon>Anaerolinea</taxon>
    </lineage>
</organism>
<evidence type="ECO:0000256" key="2">
    <source>
        <dbReference type="PIRSR" id="PIRSR017388-2"/>
    </source>
</evidence>
<dbReference type="PIRSF" id="PIRSF017388">
    <property type="entry name" value="Esterase_lipase"/>
    <property type="match status" value="1"/>
</dbReference>
<evidence type="ECO:0000313" key="7">
    <source>
        <dbReference type="Proteomes" id="UP000264141"/>
    </source>
</evidence>
<feature type="active site" description="Nucleophile" evidence="1">
    <location>
        <position position="102"/>
    </location>
</feature>
<accession>A0A3D1JJ86</accession>
<dbReference type="Gene3D" id="3.40.50.1820">
    <property type="entry name" value="alpha/beta hydrolase"/>
    <property type="match status" value="1"/>
</dbReference>
<keyword evidence="6" id="KW-1185">Reference proteome</keyword>
<dbReference type="Proteomes" id="UP000264141">
    <property type="component" value="Unassembled WGS sequence"/>
</dbReference>
<dbReference type="EMBL" id="DPBP01000031">
    <property type="protein sequence ID" value="HCE17828.1"/>
    <property type="molecule type" value="Genomic_DNA"/>
</dbReference>
<dbReference type="STRING" id="229919.GCA_001050195_03397"/>
<dbReference type="Pfam" id="PF12146">
    <property type="entry name" value="Hydrolase_4"/>
    <property type="match status" value="1"/>
</dbReference>
<dbReference type="InterPro" id="IPR012354">
    <property type="entry name" value="Esterase_lipase"/>
</dbReference>
<feature type="binding site" evidence="2">
    <location>
        <position position="34"/>
    </location>
    <ligand>
        <name>substrate</name>
    </ligand>
</feature>
<feature type="binding site" evidence="2">
    <location>
        <position position="103"/>
    </location>
    <ligand>
        <name>substrate</name>
    </ligand>
</feature>
<reference evidence="5 7" key="3">
    <citation type="journal article" date="2018" name="Nat. Biotechnol.">
        <title>A standardized bacterial taxonomy based on genome phylogeny substantially revises the tree of life.</title>
        <authorList>
            <person name="Parks D.H."/>
            <person name="Chuvochina M."/>
            <person name="Waite D.W."/>
            <person name="Rinke C."/>
            <person name="Skarshewski A."/>
            <person name="Chaumeil P.A."/>
            <person name="Hugenholtz P."/>
        </authorList>
    </citation>
    <scope>NUCLEOTIDE SEQUENCE [LARGE SCALE GENOMIC DNA]</scope>
    <source>
        <strain evidence="5">UBA8781</strain>
    </source>
</reference>
<feature type="active site" description="Charge relay system" evidence="1">
    <location>
        <position position="201"/>
    </location>
</feature>
<reference evidence="6" key="2">
    <citation type="submission" date="2015-07" db="EMBL/GenBank/DDBJ databases">
        <title>Draft Genome Sequences of Anaerolinea thermolimosa IMO-1, Bellilinea caldifistulae GOMI-1, Leptolinea tardivitalis YMTK-2, Levilinea saccharolytica KIBI-1,Longilinea arvoryzae KOME-1, Previously Described as Members of the Anaerolineaceae (Chloroflexi).</title>
        <authorList>
            <person name="Sekiguchi Y."/>
            <person name="Ohashi A."/>
            <person name="Matsuura N."/>
            <person name="Tourlousse M.D."/>
        </authorList>
    </citation>
    <scope>NUCLEOTIDE SEQUENCE [LARGE SCALE GENOMIC DNA]</scope>
    <source>
        <strain evidence="6">IMO-1</strain>
    </source>
</reference>
<evidence type="ECO:0000259" key="3">
    <source>
        <dbReference type="Pfam" id="PF12146"/>
    </source>
</evidence>
<dbReference type="PANTHER" id="PTHR11614">
    <property type="entry name" value="PHOSPHOLIPASE-RELATED"/>
    <property type="match status" value="1"/>
</dbReference>
<gene>
    <name evidence="4" type="ORF">ATHL_03463</name>
    <name evidence="5" type="ORF">DEQ80_08210</name>
</gene>
<proteinExistence type="predicted"/>
<dbReference type="InterPro" id="IPR051044">
    <property type="entry name" value="MAG_DAG_Lipase"/>
</dbReference>
<dbReference type="AlphaFoldDB" id="A0A3D1JJ86"/>
<name>A0A3D1JJ86_9CHLR</name>